<reference evidence="1 2" key="1">
    <citation type="submission" date="2016-10" db="EMBL/GenBank/DDBJ databases">
        <authorList>
            <person name="de Groot N.N."/>
        </authorList>
    </citation>
    <scope>NUCLEOTIDE SEQUENCE [LARGE SCALE GENOMIC DNA]</scope>
    <source>
        <strain evidence="2">DSM 938 / 37b4</strain>
    </source>
</reference>
<organism evidence="1 2">
    <name type="scientific">Rhodobacter capsulatus</name>
    <name type="common">Rhodopseudomonas capsulata</name>
    <dbReference type="NCBI Taxonomy" id="1061"/>
    <lineage>
        <taxon>Bacteria</taxon>
        <taxon>Pseudomonadati</taxon>
        <taxon>Pseudomonadota</taxon>
        <taxon>Alphaproteobacteria</taxon>
        <taxon>Rhodobacterales</taxon>
        <taxon>Rhodobacter group</taxon>
        <taxon>Rhodobacter</taxon>
    </lineage>
</organism>
<dbReference type="EMBL" id="FNAY01000040">
    <property type="protein sequence ID" value="SDG21746.1"/>
    <property type="molecule type" value="Genomic_DNA"/>
</dbReference>
<evidence type="ECO:0000313" key="2">
    <source>
        <dbReference type="Proteomes" id="UP000183812"/>
    </source>
</evidence>
<dbReference type="Gene3D" id="3.30.420.240">
    <property type="match status" value="1"/>
</dbReference>
<dbReference type="RefSeq" id="WP_139182528.1">
    <property type="nucleotide sequence ID" value="NZ_CP119563.1"/>
</dbReference>
<dbReference type="Proteomes" id="UP000183812">
    <property type="component" value="Unassembled WGS sequence"/>
</dbReference>
<protein>
    <submittedName>
        <fullName evidence="1">Uncharacterized protein</fullName>
    </submittedName>
</protein>
<dbReference type="OrthoDB" id="9801658at2"/>
<sequence length="215" mass="24073">MRIDHSRAKVLEAVTVGLGGVPDENLLNVFQGYGGSIRFSCGTYTARLCRIPFDQQREILYYVFDRVPRLTKAALDKTGNGAYLAEKATQRYGSRVIEVHFSQEWYRTEMAAYVEAFGDGTIELPAHPDILQDHQALQYVGGVIRIPEDHRFKGSDGLDRHGDSAIAGALMFFASRQDGVSYGYQAVSRDDDRRDADFDDDIGSRGGFRRHGGLW</sequence>
<gene>
    <name evidence="1" type="ORF">SAMN04244550_03606</name>
</gene>
<accession>A0A1G7SFB6</accession>
<dbReference type="AlphaFoldDB" id="A0A1G7SFB6"/>
<name>A0A1G7SFB6_RHOCA</name>
<proteinExistence type="predicted"/>
<evidence type="ECO:0000313" key="1">
    <source>
        <dbReference type="EMBL" id="SDG21746.1"/>
    </source>
</evidence>